<dbReference type="InterPro" id="IPR051416">
    <property type="entry name" value="phD-YefM_TA_antitoxins"/>
</dbReference>
<evidence type="ECO:0000313" key="3">
    <source>
        <dbReference type="Proteomes" id="UP000295151"/>
    </source>
</evidence>
<dbReference type="Proteomes" id="UP000295151">
    <property type="component" value="Unassembled WGS sequence"/>
</dbReference>
<comment type="caution">
    <text evidence="2">The sequence shown here is derived from an EMBL/GenBank/DDBJ whole genome shotgun (WGS) entry which is preliminary data.</text>
</comment>
<name>A0A4R7TA43_9ACTN</name>
<dbReference type="OrthoDB" id="557859at2"/>
<dbReference type="GO" id="GO:0097351">
    <property type="term" value="F:toxin sequestering activity"/>
    <property type="evidence" value="ECO:0007669"/>
    <property type="project" value="TreeGrafter"/>
</dbReference>
<accession>A0A4R7TA43</accession>
<evidence type="ECO:0000256" key="1">
    <source>
        <dbReference type="SAM" id="MobiDB-lite"/>
    </source>
</evidence>
<sequence>MYYSVVMAEIPVRVLNQETAKVLARVKQGEEIEITERGAVIARLLPAKPSPVVRLLETGKLRMPRTSGPMPHPRGEIRTDRQAGELLEESRDEERY</sequence>
<keyword evidence="3" id="KW-1185">Reference proteome</keyword>
<proteinExistence type="predicted"/>
<feature type="compositionally biased region" description="Basic and acidic residues" evidence="1">
    <location>
        <begin position="73"/>
        <end position="96"/>
    </location>
</feature>
<dbReference type="EMBL" id="SOCE01000001">
    <property type="protein sequence ID" value="TDU88882.1"/>
    <property type="molecule type" value="Genomic_DNA"/>
</dbReference>
<dbReference type="Gene3D" id="3.40.1620.10">
    <property type="entry name" value="YefM-like domain"/>
    <property type="match status" value="1"/>
</dbReference>
<organism evidence="2 3">
    <name type="scientific">Kribbella voronezhensis</name>
    <dbReference type="NCBI Taxonomy" id="2512212"/>
    <lineage>
        <taxon>Bacteria</taxon>
        <taxon>Bacillati</taxon>
        <taxon>Actinomycetota</taxon>
        <taxon>Actinomycetes</taxon>
        <taxon>Propionibacteriales</taxon>
        <taxon>Kribbellaceae</taxon>
        <taxon>Kribbella</taxon>
    </lineage>
</organism>
<dbReference type="NCBIfam" id="TIGR01552">
    <property type="entry name" value="phd_fam"/>
    <property type="match status" value="1"/>
</dbReference>
<dbReference type="AlphaFoldDB" id="A0A4R7TA43"/>
<dbReference type="PANTHER" id="PTHR35377">
    <property type="entry name" value="ANTITOXIN VAPB49-RELATED-RELATED"/>
    <property type="match status" value="1"/>
</dbReference>
<reference evidence="2 3" key="1">
    <citation type="submission" date="2019-03" db="EMBL/GenBank/DDBJ databases">
        <title>Genomic Encyclopedia of Type Strains, Phase III (KMG-III): the genomes of soil and plant-associated and newly described type strains.</title>
        <authorList>
            <person name="Whitman W."/>
        </authorList>
    </citation>
    <scope>NUCLEOTIDE SEQUENCE [LARGE SCALE GENOMIC DNA]</scope>
    <source>
        <strain evidence="2 3">VKM Ac-2575</strain>
    </source>
</reference>
<dbReference type="PANTHER" id="PTHR35377:SF5">
    <property type="entry name" value="ANTITOXIN VAPB46"/>
    <property type="match status" value="1"/>
</dbReference>
<feature type="region of interest" description="Disordered" evidence="1">
    <location>
        <begin position="57"/>
        <end position="96"/>
    </location>
</feature>
<evidence type="ECO:0000313" key="2">
    <source>
        <dbReference type="EMBL" id="TDU88882.1"/>
    </source>
</evidence>
<protein>
    <submittedName>
        <fullName evidence="2">Prevent-host-death family protein</fullName>
    </submittedName>
</protein>
<gene>
    <name evidence="2" type="ORF">EV138_2434</name>
</gene>